<dbReference type="InterPro" id="IPR018225">
    <property type="entry name" value="Transaldolase_AS"/>
</dbReference>
<dbReference type="InterPro" id="IPR013785">
    <property type="entry name" value="Aldolase_TIM"/>
</dbReference>
<dbReference type="STRING" id="493.BWD07_00150"/>
<dbReference type="PROSITE" id="PS01054">
    <property type="entry name" value="TRANSALDOLASE_1"/>
    <property type="match status" value="1"/>
</dbReference>
<keyword evidence="7 11" id="KW-0808">Transferase</keyword>
<feature type="active site" description="Schiff-base intermediate with substrate" evidence="11">
    <location>
        <position position="138"/>
    </location>
</feature>
<comment type="function">
    <text evidence="1 11">Transaldolase is important for the balance of metabolites in the pentose-phosphate pathway.</text>
</comment>
<comment type="pathway">
    <text evidence="3 11">Carbohydrate degradation; pentose phosphate pathway; D-glyceraldehyde 3-phosphate and beta-D-fructose 6-phosphate from D-ribose 5-phosphate and D-xylulose 5-phosphate (non-oxidative stage): step 2/3.</text>
</comment>
<evidence type="ECO:0000256" key="7">
    <source>
        <dbReference type="ARBA" id="ARBA00022679"/>
    </source>
</evidence>
<evidence type="ECO:0000256" key="4">
    <source>
        <dbReference type="ARBA" id="ARBA00008426"/>
    </source>
</evidence>
<keyword evidence="6 11" id="KW-0963">Cytoplasm</keyword>
<dbReference type="RefSeq" id="WP_085415360.1">
    <property type="nucleotide sequence ID" value="NZ_CAUJPY010000002.1"/>
</dbReference>
<dbReference type="KEGG" id="nci:NCTC10296_00280"/>
<comment type="subcellular location">
    <subcellularLocation>
        <location evidence="2 11">Cytoplasm</location>
    </subcellularLocation>
</comment>
<evidence type="ECO:0000256" key="10">
    <source>
        <dbReference type="ARBA" id="ARBA00048810"/>
    </source>
</evidence>
<dbReference type="PIRSF" id="PIRSF036915">
    <property type="entry name" value="Trnald_Bac_Plnt"/>
    <property type="match status" value="1"/>
</dbReference>
<dbReference type="PANTHER" id="PTHR10683:SF31">
    <property type="entry name" value="TRANSALDOLASE"/>
    <property type="match status" value="1"/>
</dbReference>
<organism evidence="12 13">
    <name type="scientific">Neisseria canis</name>
    <dbReference type="NCBI Taxonomy" id="493"/>
    <lineage>
        <taxon>Bacteria</taxon>
        <taxon>Pseudomonadati</taxon>
        <taxon>Pseudomonadota</taxon>
        <taxon>Betaproteobacteria</taxon>
        <taxon>Neisseriales</taxon>
        <taxon>Neisseriaceae</taxon>
        <taxon>Neisseria</taxon>
    </lineage>
</organism>
<evidence type="ECO:0000256" key="5">
    <source>
        <dbReference type="ARBA" id="ARBA00013151"/>
    </source>
</evidence>
<dbReference type="SUPFAM" id="SSF51569">
    <property type="entry name" value="Aldolase"/>
    <property type="match status" value="1"/>
</dbReference>
<proteinExistence type="inferred from homology"/>
<dbReference type="HAMAP" id="MF_00493">
    <property type="entry name" value="Transaldolase_2"/>
    <property type="match status" value="1"/>
</dbReference>
<dbReference type="GO" id="GO:0006098">
    <property type="term" value="P:pentose-phosphate shunt"/>
    <property type="evidence" value="ECO:0007669"/>
    <property type="project" value="UniProtKB-UniRule"/>
</dbReference>
<dbReference type="InterPro" id="IPR004732">
    <property type="entry name" value="Transaldolase_2"/>
</dbReference>
<evidence type="ECO:0000256" key="1">
    <source>
        <dbReference type="ARBA" id="ARBA00003518"/>
    </source>
</evidence>
<dbReference type="NCBIfam" id="NF002881">
    <property type="entry name" value="PRK03343.1"/>
    <property type="match status" value="1"/>
</dbReference>
<dbReference type="OrthoDB" id="9809101at2"/>
<keyword evidence="13" id="KW-1185">Reference proteome</keyword>
<dbReference type="AlphaFoldDB" id="A0A448D5T7"/>
<comment type="catalytic activity">
    <reaction evidence="10 11">
        <text>D-sedoheptulose 7-phosphate + D-glyceraldehyde 3-phosphate = D-erythrose 4-phosphate + beta-D-fructose 6-phosphate</text>
        <dbReference type="Rhea" id="RHEA:17053"/>
        <dbReference type="ChEBI" id="CHEBI:16897"/>
        <dbReference type="ChEBI" id="CHEBI:57483"/>
        <dbReference type="ChEBI" id="CHEBI:57634"/>
        <dbReference type="ChEBI" id="CHEBI:59776"/>
        <dbReference type="EC" id="2.2.1.2"/>
    </reaction>
</comment>
<dbReference type="GO" id="GO:0004801">
    <property type="term" value="F:transaldolase activity"/>
    <property type="evidence" value="ECO:0007669"/>
    <property type="project" value="UniProtKB-UniRule"/>
</dbReference>
<comment type="similarity">
    <text evidence="4 11">Belongs to the transaldolase family. Type 2 subfamily.</text>
</comment>
<dbReference type="GO" id="GO:0005975">
    <property type="term" value="P:carbohydrate metabolic process"/>
    <property type="evidence" value="ECO:0007669"/>
    <property type="project" value="InterPro"/>
</dbReference>
<reference evidence="12 13" key="1">
    <citation type="submission" date="2018-12" db="EMBL/GenBank/DDBJ databases">
        <authorList>
            <consortium name="Pathogen Informatics"/>
        </authorList>
    </citation>
    <scope>NUCLEOTIDE SEQUENCE [LARGE SCALE GENOMIC DNA]</scope>
    <source>
        <strain evidence="12 13">NCTC10296</strain>
    </source>
</reference>
<evidence type="ECO:0000313" key="13">
    <source>
        <dbReference type="Proteomes" id="UP000279284"/>
    </source>
</evidence>
<dbReference type="Proteomes" id="UP000279284">
    <property type="component" value="Chromosome"/>
</dbReference>
<dbReference type="InterPro" id="IPR001585">
    <property type="entry name" value="TAL/FSA"/>
</dbReference>
<keyword evidence="8 11" id="KW-0570">Pentose shunt</keyword>
<dbReference type="Pfam" id="PF00923">
    <property type="entry name" value="TAL_FSA"/>
    <property type="match status" value="1"/>
</dbReference>
<evidence type="ECO:0000256" key="2">
    <source>
        <dbReference type="ARBA" id="ARBA00004496"/>
    </source>
</evidence>
<dbReference type="EC" id="2.2.1.2" evidence="5 11"/>
<dbReference type="PROSITE" id="PS00958">
    <property type="entry name" value="TRANSALDOLASE_2"/>
    <property type="match status" value="1"/>
</dbReference>
<name>A0A448D5T7_9NEIS</name>
<sequence length="351" mass="37823">MTILSDVKALGQQIWLDNLSRSLIQSGELAQMLQQGVCGVTSNPAIFQKAFSGDPLYAEDIEKLKAQNLSPKARYETMAIADVQAACDVCLSEHQSTGGKTGFVSLEVAPDLSHDATGTVAEAKRLHAAIARDNVMIKVPATDAGLEALTELVAEGISINLTLLFSRAQTLKAYAAYTKGIEQRLASGLPVNRIHVVASFFISRIDSALDPTLPEHLQGKVAIALAKAAYQDWENYFGSPEFSRLQQKGANRIALLWASTGVKNPAYPDTLYVDSLIGAQTVNTVPDATLKAFIDHGTAEATLTGNTEQAEQKLEEVAQLGINLEALATRLQEDGLKQFEEAFEKLLKPLA</sequence>
<evidence type="ECO:0000256" key="11">
    <source>
        <dbReference type="HAMAP-Rule" id="MF_00493"/>
    </source>
</evidence>
<evidence type="ECO:0000313" key="12">
    <source>
        <dbReference type="EMBL" id="VEE99321.1"/>
    </source>
</evidence>
<evidence type="ECO:0000256" key="8">
    <source>
        <dbReference type="ARBA" id="ARBA00023126"/>
    </source>
</evidence>
<dbReference type="CDD" id="cd00955">
    <property type="entry name" value="Transaldolase_like"/>
    <property type="match status" value="1"/>
</dbReference>
<dbReference type="EMBL" id="LR134313">
    <property type="protein sequence ID" value="VEE99321.1"/>
    <property type="molecule type" value="Genomic_DNA"/>
</dbReference>
<dbReference type="PANTHER" id="PTHR10683">
    <property type="entry name" value="TRANSALDOLASE"/>
    <property type="match status" value="1"/>
</dbReference>
<keyword evidence="9 11" id="KW-0704">Schiff base</keyword>
<dbReference type="UniPathway" id="UPA00115">
    <property type="reaction ID" value="UER00414"/>
</dbReference>
<evidence type="ECO:0000256" key="9">
    <source>
        <dbReference type="ARBA" id="ARBA00023270"/>
    </source>
</evidence>
<dbReference type="Gene3D" id="3.20.20.70">
    <property type="entry name" value="Aldolase class I"/>
    <property type="match status" value="1"/>
</dbReference>
<protein>
    <recommendedName>
        <fullName evidence="5 11">Transaldolase</fullName>
        <ecNumber evidence="5 11">2.2.1.2</ecNumber>
    </recommendedName>
</protein>
<accession>A0A448D5T7</accession>
<gene>
    <name evidence="11 12" type="primary">tal</name>
    <name evidence="12" type="ORF">NCTC10296_00280</name>
</gene>
<dbReference type="NCBIfam" id="TIGR00876">
    <property type="entry name" value="tal_mycobact"/>
    <property type="match status" value="1"/>
</dbReference>
<evidence type="ECO:0000256" key="3">
    <source>
        <dbReference type="ARBA" id="ARBA00004857"/>
    </source>
</evidence>
<dbReference type="GO" id="GO:0005737">
    <property type="term" value="C:cytoplasm"/>
    <property type="evidence" value="ECO:0007669"/>
    <property type="project" value="UniProtKB-SubCell"/>
</dbReference>
<evidence type="ECO:0000256" key="6">
    <source>
        <dbReference type="ARBA" id="ARBA00022490"/>
    </source>
</evidence>